<dbReference type="HOGENOM" id="CLU_140489_0_0_1"/>
<dbReference type="Proteomes" id="UP000053593">
    <property type="component" value="Unassembled WGS sequence"/>
</dbReference>
<dbReference type="InterPro" id="IPR036291">
    <property type="entry name" value="NAD(P)-bd_dom_sf"/>
</dbReference>
<organism evidence="1 2">
    <name type="scientific">Collybiopsis luxurians FD-317 M1</name>
    <dbReference type="NCBI Taxonomy" id="944289"/>
    <lineage>
        <taxon>Eukaryota</taxon>
        <taxon>Fungi</taxon>
        <taxon>Dikarya</taxon>
        <taxon>Basidiomycota</taxon>
        <taxon>Agaricomycotina</taxon>
        <taxon>Agaricomycetes</taxon>
        <taxon>Agaricomycetidae</taxon>
        <taxon>Agaricales</taxon>
        <taxon>Marasmiineae</taxon>
        <taxon>Omphalotaceae</taxon>
        <taxon>Collybiopsis</taxon>
        <taxon>Collybiopsis luxurians</taxon>
    </lineage>
</organism>
<dbReference type="OrthoDB" id="2735536at2759"/>
<name>A0A0D0C0K1_9AGAR</name>
<dbReference type="AlphaFoldDB" id="A0A0D0C0K1"/>
<proteinExistence type="predicted"/>
<evidence type="ECO:0000313" key="1">
    <source>
        <dbReference type="EMBL" id="KIK51117.1"/>
    </source>
</evidence>
<dbReference type="SUPFAM" id="SSF51735">
    <property type="entry name" value="NAD(P)-binding Rossmann-fold domains"/>
    <property type="match status" value="1"/>
</dbReference>
<keyword evidence="2" id="KW-1185">Reference proteome</keyword>
<evidence type="ECO:0000313" key="2">
    <source>
        <dbReference type="Proteomes" id="UP000053593"/>
    </source>
</evidence>
<reference evidence="1 2" key="1">
    <citation type="submission" date="2014-04" db="EMBL/GenBank/DDBJ databases">
        <title>Evolutionary Origins and Diversification of the Mycorrhizal Mutualists.</title>
        <authorList>
            <consortium name="DOE Joint Genome Institute"/>
            <consortium name="Mycorrhizal Genomics Consortium"/>
            <person name="Kohler A."/>
            <person name="Kuo A."/>
            <person name="Nagy L.G."/>
            <person name="Floudas D."/>
            <person name="Copeland A."/>
            <person name="Barry K.W."/>
            <person name="Cichocki N."/>
            <person name="Veneault-Fourrey C."/>
            <person name="LaButti K."/>
            <person name="Lindquist E.A."/>
            <person name="Lipzen A."/>
            <person name="Lundell T."/>
            <person name="Morin E."/>
            <person name="Murat C."/>
            <person name="Riley R."/>
            <person name="Ohm R."/>
            <person name="Sun H."/>
            <person name="Tunlid A."/>
            <person name="Henrissat B."/>
            <person name="Grigoriev I.V."/>
            <person name="Hibbett D.S."/>
            <person name="Martin F."/>
        </authorList>
    </citation>
    <scope>NUCLEOTIDE SEQUENCE [LARGE SCALE GENOMIC DNA]</scope>
    <source>
        <strain evidence="1 2">FD-317 M1</strain>
    </source>
</reference>
<sequence>MTSPVLPSAIYGPLVPNYLASDLVMQKSIGTNASLCRIFTQGTGEYPPQVLGHFVDVRDLAQAHIAALSSSLIPGRKKRILISNTTFKLKDVAELIHRERPELAHRLPRQDAVPPKQTDAPLDKSSALEILGMKEYIPWEETVLAAIDAGVAWEKVHSA</sequence>
<gene>
    <name evidence="1" type="ORF">GYMLUDRAFT_181877</name>
</gene>
<dbReference type="Gene3D" id="3.40.50.720">
    <property type="entry name" value="NAD(P)-binding Rossmann-like Domain"/>
    <property type="match status" value="1"/>
</dbReference>
<protein>
    <submittedName>
        <fullName evidence="1">Uncharacterized protein</fullName>
    </submittedName>
</protein>
<accession>A0A0D0C0K1</accession>
<dbReference type="EMBL" id="KN834872">
    <property type="protein sequence ID" value="KIK51117.1"/>
    <property type="molecule type" value="Genomic_DNA"/>
</dbReference>